<proteinExistence type="inferred from homology"/>
<dbReference type="SMART" id="SM00369">
    <property type="entry name" value="LRR_TYP"/>
    <property type="match status" value="15"/>
</dbReference>
<dbReference type="FunFam" id="3.80.10.10:FF:001164">
    <property type="entry name" value="GH01279p"/>
    <property type="match status" value="1"/>
</dbReference>
<comment type="subcellular location">
    <subcellularLocation>
        <location evidence="2">Cell membrane</location>
        <topology evidence="2">Single-pass type I membrane protein</topology>
    </subcellularLocation>
    <subcellularLocation>
        <location evidence="1">Secreted</location>
        <location evidence="1">Cell wall</location>
    </subcellularLocation>
</comment>
<dbReference type="EMBL" id="PDCK01000039">
    <property type="protein sequence ID" value="PRQ58022.1"/>
    <property type="molecule type" value="Genomic_DNA"/>
</dbReference>
<evidence type="ECO:0000256" key="4">
    <source>
        <dbReference type="ARBA" id="ARBA00022475"/>
    </source>
</evidence>
<evidence type="ECO:0000256" key="11">
    <source>
        <dbReference type="ARBA" id="ARBA00023136"/>
    </source>
</evidence>
<keyword evidence="20" id="KW-1185">Reference proteome</keyword>
<keyword evidence="5" id="KW-0964">Secreted</keyword>
<evidence type="ECO:0000259" key="18">
    <source>
        <dbReference type="Pfam" id="PF23598"/>
    </source>
</evidence>
<evidence type="ECO:0000256" key="6">
    <source>
        <dbReference type="ARBA" id="ARBA00022614"/>
    </source>
</evidence>
<dbReference type="InterPro" id="IPR001611">
    <property type="entry name" value="Leu-rich_rpt"/>
</dbReference>
<evidence type="ECO:0000313" key="20">
    <source>
        <dbReference type="Proteomes" id="UP000238479"/>
    </source>
</evidence>
<dbReference type="Gramene" id="PRQ58022">
    <property type="protein sequence ID" value="PRQ58022"/>
    <property type="gene ID" value="RchiOBHm_Chr1g0354701"/>
</dbReference>
<evidence type="ECO:0000259" key="17">
    <source>
        <dbReference type="Pfam" id="PF08263"/>
    </source>
</evidence>
<dbReference type="Pfam" id="PF13855">
    <property type="entry name" value="LRR_8"/>
    <property type="match status" value="2"/>
</dbReference>
<reference evidence="19 20" key="1">
    <citation type="journal article" date="2018" name="Nat. Genet.">
        <title>The Rosa genome provides new insights in the design of modern roses.</title>
        <authorList>
            <person name="Bendahmane M."/>
        </authorList>
    </citation>
    <scope>NUCLEOTIDE SEQUENCE [LARGE SCALE GENOMIC DNA]</scope>
    <source>
        <strain evidence="20">cv. Old Blush</strain>
    </source>
</reference>
<evidence type="ECO:0000313" key="19">
    <source>
        <dbReference type="EMBL" id="PRQ58022.1"/>
    </source>
</evidence>
<dbReference type="FunFam" id="3.80.10.10:FF:000111">
    <property type="entry name" value="LRR receptor-like serine/threonine-protein kinase ERECTA"/>
    <property type="match status" value="1"/>
</dbReference>
<keyword evidence="13" id="KW-0325">Glycoprotein</keyword>
<sequence>MELERWLKLAYAISILILMHINPSLCIGHNHANVTTRCVERERDALLAIKQDLVDEYNLLSSWGSEAKKQDCCGWERVHCDHQTGHVIQLHLGGLEMISSQGEYALKTLQGEISPKIIELQYLEYLDLSCNAFSESQIPSVICSMSNLRHLDLNSNDLTGSKILELIGNLTNLRYLDLSDAVFGSEIPFHQLGNLTHLQYLNLSYNDFAQAVENLNWLPYLSSLKYLDLSLVDLSMAFDWLETINKLPNLRNLTLMGSELPPPILSTLSRINYSSSLVSVDLSINPTVSSAIFKWLCNYITTLVHLDLSFTQLSDLIPDIFLNMSSLVSLDLSSNQLSGLIPDFFKNTSSLESLDLSSNQLSGLIPNAFANLRSLKSLDLSSNQFSGFIPGAFANMSSLANLALFNNSLERGIPTSIGQLCSLQYLSISGCNLPGQLPEFVQRWSTCPQNSLEFLDLSNNDLVGTFPSLTNFSSLEELHISENQLSGIIPESIGKLSSLKALDLSENQFSGMIPKSIGKLASLQYVDLSRNQFSGKIPESIGQLSSLALLSLSGNQLSGRIPEWIGQLSSLRYLNFSVNQLCGRIPKSIGHLSNLSFLDLGMNSLKGKISESHFSKLFNLKELDLSNSLLEFNVTYDWLPPFQLYFLRLRSCQVGPYFPKWLRTQKGLSHLDMSYANISDVFPSWFWSVFGDIQTIDLSHNQIRGTLWSSEAVSFSGVEVRFSLNQLEGPIPSFLSNASYLDLSDNKFSEMTSFLCSSNVKISKFLDLSKNHISGELPDCWRHWDNLELLDLSNNSFSGKIPPNMGRLLRIKTLKLRSNRLVGELPSSLKNCTSLNVIDLGNNKLSSSVPEWLGVSLPNLVILMLQFNQLSGSLPSQLCHLAHLQILDVSMNVISGTIPKCLNNLTSLAQEGNSNLTIRHSFNTSDAEPPMSSLYYEDDATFMWKGTLSSYKSTLGLVKRIDLSSNRLTGEIPSEITHLVGLVSLNLSRNNLTGQIPLEIGKLKSLDSLDLSRNKIGGGIPTSLVWVYGLGVMDLSYNNLSGEIPTGTQLQSFDPSFYAGNPQLCGLPLEVCNPEGTGRPNVSSDQEDPDELITQGFYISLGLGFAVGFWGVCGSLIFKRSWRYAYYNFLNALNDWLYVRVALIKRQLWDMLNRQS</sequence>
<evidence type="ECO:0000256" key="10">
    <source>
        <dbReference type="ARBA" id="ARBA00022989"/>
    </source>
</evidence>
<evidence type="ECO:0000256" key="9">
    <source>
        <dbReference type="ARBA" id="ARBA00022737"/>
    </source>
</evidence>
<gene>
    <name evidence="19" type="ORF">RchiOBHm_Chr1g0354701</name>
</gene>
<feature type="chain" id="PRO_5015159307" evidence="16">
    <location>
        <begin position="27"/>
        <end position="1156"/>
    </location>
</feature>
<keyword evidence="10 15" id="KW-1133">Transmembrane helix</keyword>
<name>A0A2P6SH62_ROSCH</name>
<feature type="domain" description="Disease resistance R13L4/SHOC-2-like LRR" evidence="18">
    <location>
        <begin position="465"/>
        <end position="674"/>
    </location>
</feature>
<organism evidence="19 20">
    <name type="scientific">Rosa chinensis</name>
    <name type="common">China rose</name>
    <dbReference type="NCBI Taxonomy" id="74649"/>
    <lineage>
        <taxon>Eukaryota</taxon>
        <taxon>Viridiplantae</taxon>
        <taxon>Streptophyta</taxon>
        <taxon>Embryophyta</taxon>
        <taxon>Tracheophyta</taxon>
        <taxon>Spermatophyta</taxon>
        <taxon>Magnoliopsida</taxon>
        <taxon>eudicotyledons</taxon>
        <taxon>Gunneridae</taxon>
        <taxon>Pentapetalae</taxon>
        <taxon>rosids</taxon>
        <taxon>fabids</taxon>
        <taxon>Rosales</taxon>
        <taxon>Rosaceae</taxon>
        <taxon>Rosoideae</taxon>
        <taxon>Rosoideae incertae sedis</taxon>
        <taxon>Rosa</taxon>
    </lineage>
</organism>
<evidence type="ECO:0000256" key="16">
    <source>
        <dbReference type="SAM" id="SignalP"/>
    </source>
</evidence>
<dbReference type="InterPro" id="IPR013210">
    <property type="entry name" value="LRR_N_plant-typ"/>
</dbReference>
<comment type="similarity">
    <text evidence="3">Belongs to the RLP family.</text>
</comment>
<accession>A0A2P6SH62</accession>
<feature type="domain" description="Leucine-rich repeat-containing N-terminal plant-type" evidence="17">
    <location>
        <begin position="41"/>
        <end position="81"/>
    </location>
</feature>
<keyword evidence="11 15" id="KW-0472">Membrane</keyword>
<dbReference type="InterPro" id="IPR032675">
    <property type="entry name" value="LRR_dom_sf"/>
</dbReference>
<keyword evidence="19" id="KW-0723">Serine/threonine-protein kinase</keyword>
<evidence type="ECO:0000256" key="8">
    <source>
        <dbReference type="ARBA" id="ARBA00022729"/>
    </source>
</evidence>
<dbReference type="FunFam" id="3.80.10.10:FF:000095">
    <property type="entry name" value="LRR receptor-like serine/threonine-protein kinase GSO1"/>
    <property type="match status" value="1"/>
</dbReference>
<evidence type="ECO:0000256" key="2">
    <source>
        <dbReference type="ARBA" id="ARBA00004251"/>
    </source>
</evidence>
<evidence type="ECO:0000256" key="14">
    <source>
        <dbReference type="ARBA" id="ARBA00038043"/>
    </source>
</evidence>
<evidence type="ECO:0000256" key="13">
    <source>
        <dbReference type="ARBA" id="ARBA00023180"/>
    </source>
</evidence>
<keyword evidence="19" id="KW-0808">Transferase</keyword>
<comment type="similarity">
    <text evidence="14">Belongs to the polygalacturonase-inhibiting protein family.</text>
</comment>
<dbReference type="SUPFAM" id="SSF52047">
    <property type="entry name" value="RNI-like"/>
    <property type="match status" value="1"/>
</dbReference>
<dbReference type="InterPro" id="IPR055414">
    <property type="entry name" value="LRR_R13L4/SHOC2-like"/>
</dbReference>
<evidence type="ECO:0000256" key="5">
    <source>
        <dbReference type="ARBA" id="ARBA00022512"/>
    </source>
</evidence>
<dbReference type="FunFam" id="3.80.10.10:FF:001347">
    <property type="entry name" value="LRR receptor-like serine/threonine-protein kinase GSO2"/>
    <property type="match status" value="1"/>
</dbReference>
<feature type="signal peptide" evidence="16">
    <location>
        <begin position="1"/>
        <end position="26"/>
    </location>
</feature>
<protein>
    <submittedName>
        <fullName evidence="19">Putative non-specific serine/threonine protein kinase</fullName>
        <ecNumber evidence="19">2.7.11.1</ecNumber>
    </submittedName>
</protein>
<dbReference type="InterPro" id="IPR046956">
    <property type="entry name" value="RLP23-like"/>
</dbReference>
<dbReference type="PANTHER" id="PTHR48063">
    <property type="entry name" value="LRR RECEPTOR-LIKE KINASE"/>
    <property type="match status" value="1"/>
</dbReference>
<dbReference type="FunFam" id="3.80.10.10:FF:000400">
    <property type="entry name" value="Nuclear pore complex protein NUP107"/>
    <property type="match status" value="1"/>
</dbReference>
<dbReference type="GO" id="GO:0004674">
    <property type="term" value="F:protein serine/threonine kinase activity"/>
    <property type="evidence" value="ECO:0007669"/>
    <property type="project" value="UniProtKB-KW"/>
</dbReference>
<comment type="caution">
    <text evidence="19">The sequence shown here is derived from an EMBL/GenBank/DDBJ whole genome shotgun (WGS) entry which is preliminary data.</text>
</comment>
<dbReference type="GO" id="GO:0005886">
    <property type="term" value="C:plasma membrane"/>
    <property type="evidence" value="ECO:0007669"/>
    <property type="project" value="UniProtKB-SubCell"/>
</dbReference>
<dbReference type="EC" id="2.7.11.1" evidence="19"/>
<evidence type="ECO:0000256" key="15">
    <source>
        <dbReference type="SAM" id="Phobius"/>
    </source>
</evidence>
<dbReference type="Pfam" id="PF08263">
    <property type="entry name" value="LRRNT_2"/>
    <property type="match status" value="1"/>
</dbReference>
<feature type="transmembrane region" description="Helical" evidence="15">
    <location>
        <begin position="1097"/>
        <end position="1118"/>
    </location>
</feature>
<dbReference type="Pfam" id="PF00560">
    <property type="entry name" value="LRR_1"/>
    <property type="match status" value="7"/>
</dbReference>
<dbReference type="OMA" id="IPETICH"/>
<keyword evidence="7 15" id="KW-0812">Transmembrane</keyword>
<keyword evidence="12" id="KW-0675">Receptor</keyword>
<keyword evidence="8 16" id="KW-0732">Signal</keyword>
<dbReference type="Pfam" id="PF13516">
    <property type="entry name" value="LRR_6"/>
    <property type="match status" value="2"/>
</dbReference>
<evidence type="ECO:0000256" key="7">
    <source>
        <dbReference type="ARBA" id="ARBA00022692"/>
    </source>
</evidence>
<dbReference type="Proteomes" id="UP000238479">
    <property type="component" value="Chromosome 1"/>
</dbReference>
<evidence type="ECO:0000256" key="3">
    <source>
        <dbReference type="ARBA" id="ARBA00009592"/>
    </source>
</evidence>
<evidence type="ECO:0000256" key="1">
    <source>
        <dbReference type="ARBA" id="ARBA00004191"/>
    </source>
</evidence>
<dbReference type="PROSITE" id="PS51450">
    <property type="entry name" value="LRR"/>
    <property type="match status" value="1"/>
</dbReference>
<dbReference type="GO" id="GO:0099402">
    <property type="term" value="P:plant organ development"/>
    <property type="evidence" value="ECO:0007669"/>
    <property type="project" value="UniProtKB-ARBA"/>
</dbReference>
<keyword evidence="4" id="KW-1003">Cell membrane</keyword>
<keyword evidence="9" id="KW-0677">Repeat</keyword>
<dbReference type="GO" id="GO:0009653">
    <property type="term" value="P:anatomical structure morphogenesis"/>
    <property type="evidence" value="ECO:0007669"/>
    <property type="project" value="UniProtKB-ARBA"/>
</dbReference>
<dbReference type="InterPro" id="IPR003591">
    <property type="entry name" value="Leu-rich_rpt_typical-subtyp"/>
</dbReference>
<dbReference type="AlphaFoldDB" id="A0A2P6SH62"/>
<dbReference type="Gene3D" id="3.80.10.10">
    <property type="entry name" value="Ribonuclease Inhibitor"/>
    <property type="match status" value="5"/>
</dbReference>
<dbReference type="SUPFAM" id="SSF52058">
    <property type="entry name" value="L domain-like"/>
    <property type="match status" value="3"/>
</dbReference>
<evidence type="ECO:0000256" key="12">
    <source>
        <dbReference type="ARBA" id="ARBA00023170"/>
    </source>
</evidence>
<keyword evidence="5" id="KW-0134">Cell wall</keyword>
<keyword evidence="6" id="KW-0433">Leucine-rich repeat</keyword>
<dbReference type="PANTHER" id="PTHR48063:SF101">
    <property type="entry name" value="LRR RECEPTOR-LIKE SERINE_THREONINE-PROTEIN KINASE FLS2"/>
    <property type="match status" value="1"/>
</dbReference>
<keyword evidence="19" id="KW-0418">Kinase</keyword>
<dbReference type="Pfam" id="PF23598">
    <property type="entry name" value="LRR_14"/>
    <property type="match status" value="1"/>
</dbReference>
<dbReference type="PRINTS" id="PR00019">
    <property type="entry name" value="LEURICHRPT"/>
</dbReference>